<reference evidence="3" key="1">
    <citation type="journal article" date="2015" name="Proc. Natl. Acad. Sci. U.S.A.">
        <title>Genome sequencing of adzuki bean (Vigna angularis) provides insight into high starch and low fat accumulation and domestication.</title>
        <authorList>
            <person name="Yang K."/>
            <person name="Tian Z."/>
            <person name="Chen C."/>
            <person name="Luo L."/>
            <person name="Zhao B."/>
            <person name="Wang Z."/>
            <person name="Yu L."/>
            <person name="Li Y."/>
            <person name="Sun Y."/>
            <person name="Li W."/>
            <person name="Chen Y."/>
            <person name="Li Y."/>
            <person name="Zhang Y."/>
            <person name="Ai D."/>
            <person name="Zhao J."/>
            <person name="Shang C."/>
            <person name="Ma Y."/>
            <person name="Wu B."/>
            <person name="Wang M."/>
            <person name="Gao L."/>
            <person name="Sun D."/>
            <person name="Zhang P."/>
            <person name="Guo F."/>
            <person name="Wang W."/>
            <person name="Li Y."/>
            <person name="Wang J."/>
            <person name="Varshney R.K."/>
            <person name="Wang J."/>
            <person name="Ling H.Q."/>
            <person name="Wan P."/>
        </authorList>
    </citation>
    <scope>NUCLEOTIDE SEQUENCE</scope>
    <source>
        <strain evidence="3">cv. Jingnong 6</strain>
    </source>
</reference>
<feature type="region of interest" description="Disordered" evidence="1">
    <location>
        <begin position="25"/>
        <end position="102"/>
    </location>
</feature>
<accession>A0A0L9UMM1</accession>
<proteinExistence type="predicted"/>
<feature type="compositionally biased region" description="Pro residues" evidence="1">
    <location>
        <begin position="51"/>
        <end position="84"/>
    </location>
</feature>
<dbReference type="EMBL" id="CM003375">
    <property type="protein sequence ID" value="KOM43973.1"/>
    <property type="molecule type" value="Genomic_DNA"/>
</dbReference>
<gene>
    <name evidence="2" type="ORF">LR48_Vigan05g157800</name>
</gene>
<evidence type="ECO:0000256" key="1">
    <source>
        <dbReference type="SAM" id="MobiDB-lite"/>
    </source>
</evidence>
<dbReference type="Gramene" id="KOM43973">
    <property type="protein sequence ID" value="KOM43973"/>
    <property type="gene ID" value="LR48_Vigan05g157800"/>
</dbReference>
<evidence type="ECO:0000313" key="3">
    <source>
        <dbReference type="Proteomes" id="UP000053144"/>
    </source>
</evidence>
<feature type="compositionally biased region" description="Low complexity" evidence="1">
    <location>
        <begin position="28"/>
        <end position="37"/>
    </location>
</feature>
<sequence>MLVVFGMGLRRRRHHNVPIGLAFIPSRTTFPNPNFNSPTPPSPIQYLYTPPTNPVSNPTPSPPFDNKPYSPPPPPPEETAPANPPSVAAPHVNTPTPGYCAC</sequence>
<dbReference type="Proteomes" id="UP000053144">
    <property type="component" value="Chromosome 5"/>
</dbReference>
<protein>
    <submittedName>
        <fullName evidence="2">Uncharacterized protein</fullName>
    </submittedName>
</protein>
<evidence type="ECO:0000313" key="2">
    <source>
        <dbReference type="EMBL" id="KOM43973.1"/>
    </source>
</evidence>
<dbReference type="AlphaFoldDB" id="A0A0L9UMM1"/>
<name>A0A0L9UMM1_PHAAN</name>
<organism evidence="2 3">
    <name type="scientific">Phaseolus angularis</name>
    <name type="common">Azuki bean</name>
    <name type="synonym">Vigna angularis</name>
    <dbReference type="NCBI Taxonomy" id="3914"/>
    <lineage>
        <taxon>Eukaryota</taxon>
        <taxon>Viridiplantae</taxon>
        <taxon>Streptophyta</taxon>
        <taxon>Embryophyta</taxon>
        <taxon>Tracheophyta</taxon>
        <taxon>Spermatophyta</taxon>
        <taxon>Magnoliopsida</taxon>
        <taxon>eudicotyledons</taxon>
        <taxon>Gunneridae</taxon>
        <taxon>Pentapetalae</taxon>
        <taxon>rosids</taxon>
        <taxon>fabids</taxon>
        <taxon>Fabales</taxon>
        <taxon>Fabaceae</taxon>
        <taxon>Papilionoideae</taxon>
        <taxon>50 kb inversion clade</taxon>
        <taxon>NPAAA clade</taxon>
        <taxon>indigoferoid/millettioid clade</taxon>
        <taxon>Phaseoleae</taxon>
        <taxon>Vigna</taxon>
    </lineage>
</organism>